<accession>I3SFF3</accession>
<protein>
    <submittedName>
        <fullName evidence="1">Uncharacterized protein</fullName>
    </submittedName>
</protein>
<dbReference type="EMBL" id="BT139200">
    <property type="protein sequence ID" value="AFK38995.1"/>
    <property type="molecule type" value="mRNA"/>
</dbReference>
<dbReference type="Gene3D" id="3.20.20.80">
    <property type="entry name" value="Glycosidases"/>
    <property type="match status" value="1"/>
</dbReference>
<evidence type="ECO:0000313" key="1">
    <source>
        <dbReference type="EMBL" id="AFK38995.1"/>
    </source>
</evidence>
<organism evidence="1">
    <name type="scientific">Medicago truncatula</name>
    <name type="common">Barrel medic</name>
    <name type="synonym">Medicago tribuloides</name>
    <dbReference type="NCBI Taxonomy" id="3880"/>
    <lineage>
        <taxon>Eukaryota</taxon>
        <taxon>Viridiplantae</taxon>
        <taxon>Streptophyta</taxon>
        <taxon>Embryophyta</taxon>
        <taxon>Tracheophyta</taxon>
        <taxon>Spermatophyta</taxon>
        <taxon>Magnoliopsida</taxon>
        <taxon>eudicotyledons</taxon>
        <taxon>Gunneridae</taxon>
        <taxon>Pentapetalae</taxon>
        <taxon>rosids</taxon>
        <taxon>fabids</taxon>
        <taxon>Fabales</taxon>
        <taxon>Fabaceae</taxon>
        <taxon>Papilionoideae</taxon>
        <taxon>50 kb inversion clade</taxon>
        <taxon>NPAAA clade</taxon>
        <taxon>Hologalegina</taxon>
        <taxon>IRL clade</taxon>
        <taxon>Trifolieae</taxon>
        <taxon>Medicago</taxon>
    </lineage>
</organism>
<proteinExistence type="evidence at transcript level"/>
<dbReference type="AlphaFoldDB" id="I3SFF3"/>
<reference evidence="1" key="1">
    <citation type="submission" date="2012-05" db="EMBL/GenBank/DDBJ databases">
        <authorList>
            <person name="Krishnakumar V."/>
            <person name="Cheung F."/>
            <person name="Xiao Y."/>
            <person name="Chan A."/>
            <person name="Moskal W.A."/>
            <person name="Town C.D."/>
        </authorList>
    </citation>
    <scope>NUCLEOTIDE SEQUENCE</scope>
</reference>
<name>I3SFF3_MEDTR</name>
<sequence length="54" mass="6081">MKGQVFIEGATRLINNKSLPGLFVWSGNDFANPPSNDIEPYILEEILLELFTNN</sequence>